<name>A0A9X3ATZ2_9GAMM</name>
<keyword evidence="9" id="KW-1185">Reference proteome</keyword>
<evidence type="ECO:0000259" key="7">
    <source>
        <dbReference type="Pfam" id="PF07715"/>
    </source>
</evidence>
<dbReference type="Gene3D" id="2.60.40.1120">
    <property type="entry name" value="Carboxypeptidase-like, regulatory domain"/>
    <property type="match status" value="1"/>
</dbReference>
<keyword evidence="8" id="KW-0675">Receptor</keyword>
<dbReference type="GO" id="GO:0009279">
    <property type="term" value="C:cell outer membrane"/>
    <property type="evidence" value="ECO:0007669"/>
    <property type="project" value="UniProtKB-SubCell"/>
</dbReference>
<dbReference type="Pfam" id="PF13620">
    <property type="entry name" value="CarboxypepD_reg"/>
    <property type="match status" value="1"/>
</dbReference>
<protein>
    <submittedName>
        <fullName evidence="8">TonB-dependent receptor</fullName>
    </submittedName>
</protein>
<dbReference type="SUPFAM" id="SSF49464">
    <property type="entry name" value="Carboxypeptidase regulatory domain-like"/>
    <property type="match status" value="1"/>
</dbReference>
<dbReference type="EMBL" id="JAOANI010000028">
    <property type="protein sequence ID" value="MCT7360783.1"/>
    <property type="molecule type" value="Genomic_DNA"/>
</dbReference>
<evidence type="ECO:0000259" key="6">
    <source>
        <dbReference type="Pfam" id="PF00593"/>
    </source>
</evidence>
<dbReference type="Pfam" id="PF00593">
    <property type="entry name" value="TonB_dep_Rec_b-barrel"/>
    <property type="match status" value="1"/>
</dbReference>
<keyword evidence="2 4" id="KW-0472">Membrane</keyword>
<evidence type="ECO:0000256" key="4">
    <source>
        <dbReference type="RuleBase" id="RU003357"/>
    </source>
</evidence>
<accession>A0A9X3ATZ2</accession>
<dbReference type="Pfam" id="PF07715">
    <property type="entry name" value="Plug"/>
    <property type="match status" value="1"/>
</dbReference>
<comment type="similarity">
    <text evidence="4">Belongs to the TonB-dependent receptor family.</text>
</comment>
<gene>
    <name evidence="8" type="ORF">NYR02_17315</name>
</gene>
<dbReference type="Gene3D" id="2.170.130.10">
    <property type="entry name" value="TonB-dependent receptor, plug domain"/>
    <property type="match status" value="1"/>
</dbReference>
<sequence>MKPTRVLLAAASSLFVSQLMAGEAVLYITEDGSAVRDLAVSIDGQKKLVGASGFVVFDIEKGNHKVELSKYGEWLGEFDFATAGSSQNAEVQVELVGGEPMPEVNVYTPGQEEAAAVGQLSGYLQSDETGGPVSGARISVAGTEMAMMTDADGFFSFELPRGEYALNIAHPNYGKRDIASVRVMSNVNTGVNMTMSMSGNGVIEEVVAVGSYIPSTATAQERDSSAVLDAIGSEQMARFGDSSAASALKRVAGVSLVGGQFAVVRGLQGRYISSTLNGSLMPSTDPMRRDVPLDLFPASVLGGINIQKSYTPDLPGDTTGGAIMMTTKGLPDGPVNKIKINGGLNTRTTFSDVNGYEGSDTDFTGMDDGSRDLPSLVDSATNGGNDAINYCNFAGCTLPSEAAALGKSFDNNYRVDQIQAKPERGFSYAFGDLISKDAGDVGFYGAVQYNDKTEARHDAKTDDQNISGTYERSKRKIDATGYFVAGFENENHKLNSKSILLRKTDDTVRTSSVYDADDNQQTKEYTLQWVERQFLSQQFSGEHFFVDGTNQLNWRLGYSQTSRDEPDRRTYQYINGNLIPSTIERRYAELTEDAFEFGLDYTFDQMITDTIGMKLKAGMLMSTKDRTVDLVRIGFEIPSTSTLDVTQNIEHILTDDNFDSGNARIQVRTSPTDSYEASDDMFAYYGSAELDLTDVKILAGARLEDSEQTLSYPNSSVADDSLSANEVLPVVSVSWQANEETQVRFGVSQTLSRPGLTERSRSVQYDPETDEQIFGNPNLQISKITNIDLRGEYYFSEEESVSVALFSKDIADPIERSIPDGSGSASDGSTFRNEDSATVQGIEFDFRKNTLDGDAWSGFVSGNLTFLDATVNLSEDTARFEGKSSRKLQGQSEYLANIQLGFDHLPSGQNITFLVNYFDDRIYKTSRALEPEVEEGRYSVDIVYQYDATENLMVKAKANNITDEKVVFSRDGKEIESYFDGANISASVEYSF</sequence>
<feature type="chain" id="PRO_5040993765" evidence="5">
    <location>
        <begin position="22"/>
        <end position="992"/>
    </location>
</feature>
<reference evidence="8" key="1">
    <citation type="journal article" date="2022" name="Front. Microbiol.">
        <title>Genome-based taxonomic rearrangement of Oceanobacter-related bacteria including the description of Thalassolituus hydrocarbonoclasticus sp. nov. and Thalassolituus pacificus sp. nov. and emended description of the genus Thalassolituus.</title>
        <authorList>
            <person name="Dong C."/>
            <person name="Wei L."/>
            <person name="Wang J."/>
            <person name="Lai Q."/>
            <person name="Huang Z."/>
            <person name="Shao Z."/>
        </authorList>
    </citation>
    <scope>NUCLEOTIDE SEQUENCE</scope>
    <source>
        <strain evidence="8">59MF3M-4</strain>
    </source>
</reference>
<evidence type="ECO:0000256" key="3">
    <source>
        <dbReference type="ARBA" id="ARBA00023237"/>
    </source>
</evidence>
<dbReference type="InterPro" id="IPR000531">
    <property type="entry name" value="Beta-barrel_TonB"/>
</dbReference>
<feature type="domain" description="TonB-dependent receptor plug" evidence="7">
    <location>
        <begin position="222"/>
        <end position="321"/>
    </location>
</feature>
<dbReference type="RefSeq" id="WP_260977606.1">
    <property type="nucleotide sequence ID" value="NZ_JAOANI010000028.1"/>
</dbReference>
<evidence type="ECO:0000256" key="5">
    <source>
        <dbReference type="SAM" id="SignalP"/>
    </source>
</evidence>
<comment type="caution">
    <text evidence="8">The sequence shown here is derived from an EMBL/GenBank/DDBJ whole genome shotgun (WGS) entry which is preliminary data.</text>
</comment>
<dbReference type="Proteomes" id="UP001147830">
    <property type="component" value="Unassembled WGS sequence"/>
</dbReference>
<keyword evidence="4" id="KW-0798">TonB box</keyword>
<evidence type="ECO:0000256" key="1">
    <source>
        <dbReference type="ARBA" id="ARBA00004442"/>
    </source>
</evidence>
<organism evidence="8 9">
    <name type="scientific">Thalassolituus pacificus</name>
    <dbReference type="NCBI Taxonomy" id="2975440"/>
    <lineage>
        <taxon>Bacteria</taxon>
        <taxon>Pseudomonadati</taxon>
        <taxon>Pseudomonadota</taxon>
        <taxon>Gammaproteobacteria</taxon>
        <taxon>Oceanospirillales</taxon>
        <taxon>Oceanospirillaceae</taxon>
        <taxon>Thalassolituus</taxon>
    </lineage>
</organism>
<feature type="domain" description="TonB-dependent receptor-like beta-barrel" evidence="6">
    <location>
        <begin position="510"/>
        <end position="961"/>
    </location>
</feature>
<dbReference type="PANTHER" id="PTHR40980">
    <property type="entry name" value="PLUG DOMAIN-CONTAINING PROTEIN"/>
    <property type="match status" value="1"/>
</dbReference>
<keyword evidence="3" id="KW-0998">Cell outer membrane</keyword>
<dbReference type="InterPro" id="IPR037066">
    <property type="entry name" value="Plug_dom_sf"/>
</dbReference>
<feature type="signal peptide" evidence="5">
    <location>
        <begin position="1"/>
        <end position="21"/>
    </location>
</feature>
<dbReference type="PANTHER" id="PTHR40980:SF5">
    <property type="entry name" value="TONB-DEPENDENT RECEPTOR"/>
    <property type="match status" value="1"/>
</dbReference>
<dbReference type="AlphaFoldDB" id="A0A9X3ATZ2"/>
<evidence type="ECO:0000313" key="8">
    <source>
        <dbReference type="EMBL" id="MCT7360783.1"/>
    </source>
</evidence>
<dbReference type="InterPro" id="IPR036942">
    <property type="entry name" value="Beta-barrel_TonB_sf"/>
</dbReference>
<comment type="subcellular location">
    <subcellularLocation>
        <location evidence="1 4">Cell outer membrane</location>
    </subcellularLocation>
</comment>
<dbReference type="InterPro" id="IPR012910">
    <property type="entry name" value="Plug_dom"/>
</dbReference>
<evidence type="ECO:0000313" key="9">
    <source>
        <dbReference type="Proteomes" id="UP001147830"/>
    </source>
</evidence>
<evidence type="ECO:0000256" key="2">
    <source>
        <dbReference type="ARBA" id="ARBA00023136"/>
    </source>
</evidence>
<dbReference type="InterPro" id="IPR008969">
    <property type="entry name" value="CarboxyPept-like_regulatory"/>
</dbReference>
<keyword evidence="5" id="KW-0732">Signal</keyword>
<dbReference type="SUPFAM" id="SSF56935">
    <property type="entry name" value="Porins"/>
    <property type="match status" value="1"/>
</dbReference>
<dbReference type="Gene3D" id="2.40.170.20">
    <property type="entry name" value="TonB-dependent receptor, beta-barrel domain"/>
    <property type="match status" value="1"/>
</dbReference>
<proteinExistence type="inferred from homology"/>
<reference evidence="8" key="2">
    <citation type="submission" date="2022-08" db="EMBL/GenBank/DDBJ databases">
        <authorList>
            <person name="Dong C."/>
        </authorList>
    </citation>
    <scope>NUCLEOTIDE SEQUENCE</scope>
    <source>
        <strain evidence="8">59MF3M-4</strain>
    </source>
</reference>